<dbReference type="Proteomes" id="UP000719412">
    <property type="component" value="Unassembled WGS sequence"/>
</dbReference>
<feature type="region of interest" description="Disordered" evidence="1">
    <location>
        <begin position="145"/>
        <end position="174"/>
    </location>
</feature>
<sequence length="269" mass="29926">MCAPAVVKLSGSKSEALPAVTEVSERGTKLPQRIREAADIVGEPRVMVRRSCHNALQRANCFEMDDPMMWKLQILLNLLLLVPPLLSFSPSAQPSHLKAEPNRFTLDKHFCRVSTEWGLQVSPTPSRLADADPYSLSHAHPCTDTNTVYEGTGKPMGFPPAPSTTTRGGHRSGEQTTVSLFSLPEAVCSSNHLHSEDRPLSTFRGELVHPKARFRFPYGNHLNFHPHPSHTPLPLHISIVFGELFAPLLVQQCTVVQEYITWSRRISAR</sequence>
<accession>A0A8J6HKG3</accession>
<comment type="caution">
    <text evidence="2">The sequence shown here is derived from an EMBL/GenBank/DDBJ whole genome shotgun (WGS) entry which is preliminary data.</text>
</comment>
<evidence type="ECO:0000256" key="1">
    <source>
        <dbReference type="SAM" id="MobiDB-lite"/>
    </source>
</evidence>
<evidence type="ECO:0000313" key="2">
    <source>
        <dbReference type="EMBL" id="KAH0816329.1"/>
    </source>
</evidence>
<keyword evidence="3" id="KW-1185">Reference proteome</keyword>
<reference evidence="2" key="1">
    <citation type="journal article" date="2020" name="J Insects Food Feed">
        <title>The yellow mealworm (Tenebrio molitor) genome: a resource for the emerging insects as food and feed industry.</title>
        <authorList>
            <person name="Eriksson T."/>
            <person name="Andere A."/>
            <person name="Kelstrup H."/>
            <person name="Emery V."/>
            <person name="Picard C."/>
        </authorList>
    </citation>
    <scope>NUCLEOTIDE SEQUENCE</scope>
    <source>
        <strain evidence="2">Stoneville</strain>
        <tissue evidence="2">Whole head</tissue>
    </source>
</reference>
<name>A0A8J6HKG3_TENMO</name>
<proteinExistence type="predicted"/>
<organism evidence="2 3">
    <name type="scientific">Tenebrio molitor</name>
    <name type="common">Yellow mealworm beetle</name>
    <dbReference type="NCBI Taxonomy" id="7067"/>
    <lineage>
        <taxon>Eukaryota</taxon>
        <taxon>Metazoa</taxon>
        <taxon>Ecdysozoa</taxon>
        <taxon>Arthropoda</taxon>
        <taxon>Hexapoda</taxon>
        <taxon>Insecta</taxon>
        <taxon>Pterygota</taxon>
        <taxon>Neoptera</taxon>
        <taxon>Endopterygota</taxon>
        <taxon>Coleoptera</taxon>
        <taxon>Polyphaga</taxon>
        <taxon>Cucujiformia</taxon>
        <taxon>Tenebrionidae</taxon>
        <taxon>Tenebrio</taxon>
    </lineage>
</organism>
<protein>
    <submittedName>
        <fullName evidence="2">Uncharacterized protein</fullName>
    </submittedName>
</protein>
<dbReference type="AlphaFoldDB" id="A0A8J6HKG3"/>
<dbReference type="EMBL" id="JABDTM020021718">
    <property type="protein sequence ID" value="KAH0816329.1"/>
    <property type="molecule type" value="Genomic_DNA"/>
</dbReference>
<reference evidence="2" key="2">
    <citation type="submission" date="2021-08" db="EMBL/GenBank/DDBJ databases">
        <authorList>
            <person name="Eriksson T."/>
        </authorList>
    </citation>
    <scope>NUCLEOTIDE SEQUENCE</scope>
    <source>
        <strain evidence="2">Stoneville</strain>
        <tissue evidence="2">Whole head</tissue>
    </source>
</reference>
<evidence type="ECO:0000313" key="3">
    <source>
        <dbReference type="Proteomes" id="UP000719412"/>
    </source>
</evidence>
<gene>
    <name evidence="2" type="ORF">GEV33_006462</name>
</gene>